<dbReference type="RefSeq" id="WP_344951877.1">
    <property type="nucleotide sequence ID" value="NZ_BAAAZG010000036.1"/>
</dbReference>
<dbReference type="PANTHER" id="PTHR33204:SF37">
    <property type="entry name" value="HTH-TYPE TRANSCRIPTIONAL REGULATOR YODB"/>
    <property type="match status" value="1"/>
</dbReference>
<feature type="domain" description="HTH hxlR-type" evidence="4">
    <location>
        <begin position="9"/>
        <end position="107"/>
    </location>
</feature>
<sequence length="125" mass="13668">MSDTIHRECPARAVLDHVTSRWGVRVLTAMRDGDLRFYELRGEIEGISEKMLSQTLRTLVRDGLVTRTVEPSAPPKVTYGLTDLGRGVTEPLEALAAWIRCHAGALLAAQAEYDGGRGPAAINPR</sequence>
<dbReference type="PROSITE" id="PS51118">
    <property type="entry name" value="HTH_HXLR"/>
    <property type="match status" value="1"/>
</dbReference>
<protein>
    <recommendedName>
        <fullName evidence="4">HTH hxlR-type domain-containing protein</fullName>
    </recommendedName>
</protein>
<dbReference type="PANTHER" id="PTHR33204">
    <property type="entry name" value="TRANSCRIPTIONAL REGULATOR, MARR FAMILY"/>
    <property type="match status" value="1"/>
</dbReference>
<reference evidence="6" key="1">
    <citation type="journal article" date="2019" name="Int. J. Syst. Evol. Microbiol.">
        <title>The Global Catalogue of Microorganisms (GCM) 10K type strain sequencing project: providing services to taxonomists for standard genome sequencing and annotation.</title>
        <authorList>
            <consortium name="The Broad Institute Genomics Platform"/>
            <consortium name="The Broad Institute Genome Sequencing Center for Infectious Disease"/>
            <person name="Wu L."/>
            <person name="Ma J."/>
        </authorList>
    </citation>
    <scope>NUCLEOTIDE SEQUENCE [LARGE SCALE GENOMIC DNA]</scope>
    <source>
        <strain evidence="6">JCM 16702</strain>
    </source>
</reference>
<keyword evidence="1" id="KW-0805">Transcription regulation</keyword>
<dbReference type="SUPFAM" id="SSF46785">
    <property type="entry name" value="Winged helix' DNA-binding domain"/>
    <property type="match status" value="1"/>
</dbReference>
<keyword evidence="2" id="KW-0238">DNA-binding</keyword>
<dbReference type="InterPro" id="IPR036390">
    <property type="entry name" value="WH_DNA-bd_sf"/>
</dbReference>
<evidence type="ECO:0000313" key="6">
    <source>
        <dbReference type="Proteomes" id="UP001500683"/>
    </source>
</evidence>
<proteinExistence type="predicted"/>
<dbReference type="EMBL" id="BAAAZG010000036">
    <property type="protein sequence ID" value="GAA4083654.1"/>
    <property type="molecule type" value="Genomic_DNA"/>
</dbReference>
<accession>A0ABP7W8L4</accession>
<evidence type="ECO:0000256" key="3">
    <source>
        <dbReference type="ARBA" id="ARBA00023163"/>
    </source>
</evidence>
<dbReference type="InterPro" id="IPR036388">
    <property type="entry name" value="WH-like_DNA-bd_sf"/>
</dbReference>
<dbReference type="InterPro" id="IPR002577">
    <property type="entry name" value="HTH_HxlR"/>
</dbReference>
<organism evidence="5 6">
    <name type="scientific">Actinomadura miaoliensis</name>
    <dbReference type="NCBI Taxonomy" id="430685"/>
    <lineage>
        <taxon>Bacteria</taxon>
        <taxon>Bacillati</taxon>
        <taxon>Actinomycetota</taxon>
        <taxon>Actinomycetes</taxon>
        <taxon>Streptosporangiales</taxon>
        <taxon>Thermomonosporaceae</taxon>
        <taxon>Actinomadura</taxon>
    </lineage>
</organism>
<evidence type="ECO:0000259" key="4">
    <source>
        <dbReference type="PROSITE" id="PS51118"/>
    </source>
</evidence>
<evidence type="ECO:0000256" key="1">
    <source>
        <dbReference type="ARBA" id="ARBA00023015"/>
    </source>
</evidence>
<gene>
    <name evidence="5" type="ORF">GCM10022214_49150</name>
</gene>
<dbReference type="Pfam" id="PF01638">
    <property type="entry name" value="HxlR"/>
    <property type="match status" value="1"/>
</dbReference>
<comment type="caution">
    <text evidence="5">The sequence shown here is derived from an EMBL/GenBank/DDBJ whole genome shotgun (WGS) entry which is preliminary data.</text>
</comment>
<evidence type="ECO:0000256" key="2">
    <source>
        <dbReference type="ARBA" id="ARBA00023125"/>
    </source>
</evidence>
<name>A0ABP7W8L4_9ACTN</name>
<evidence type="ECO:0000313" key="5">
    <source>
        <dbReference type="EMBL" id="GAA4083654.1"/>
    </source>
</evidence>
<keyword evidence="6" id="KW-1185">Reference proteome</keyword>
<dbReference type="Proteomes" id="UP001500683">
    <property type="component" value="Unassembled WGS sequence"/>
</dbReference>
<dbReference type="Gene3D" id="1.10.10.10">
    <property type="entry name" value="Winged helix-like DNA-binding domain superfamily/Winged helix DNA-binding domain"/>
    <property type="match status" value="1"/>
</dbReference>
<keyword evidence="3" id="KW-0804">Transcription</keyword>